<keyword evidence="2" id="KW-0732">Signal</keyword>
<comment type="caution">
    <text evidence="3">The sequence shown here is derived from an EMBL/GenBank/DDBJ whole genome shotgun (WGS) entry which is preliminary data.</text>
</comment>
<protein>
    <submittedName>
        <fullName evidence="3">Uncharacterized protein</fullName>
    </submittedName>
</protein>
<dbReference type="Proteomes" id="UP001476282">
    <property type="component" value="Unassembled WGS sequence"/>
</dbReference>
<proteinExistence type="predicted"/>
<evidence type="ECO:0000256" key="1">
    <source>
        <dbReference type="SAM" id="Coils"/>
    </source>
</evidence>
<gene>
    <name evidence="3" type="ORF">Hsar01_00853</name>
</gene>
<feature type="signal peptide" evidence="2">
    <location>
        <begin position="1"/>
        <end position="24"/>
    </location>
</feature>
<keyword evidence="4" id="KW-1185">Reference proteome</keyword>
<keyword evidence="1" id="KW-0175">Coiled coil</keyword>
<name>A0ABP9ULS5_9BACT</name>
<organism evidence="3 4">
    <name type="scientific">Haloferula sargassicola</name>
    <dbReference type="NCBI Taxonomy" id="490096"/>
    <lineage>
        <taxon>Bacteria</taxon>
        <taxon>Pseudomonadati</taxon>
        <taxon>Verrucomicrobiota</taxon>
        <taxon>Verrucomicrobiia</taxon>
        <taxon>Verrucomicrobiales</taxon>
        <taxon>Verrucomicrobiaceae</taxon>
        <taxon>Haloferula</taxon>
    </lineage>
</organism>
<feature type="chain" id="PRO_5045235878" evidence="2">
    <location>
        <begin position="25"/>
        <end position="111"/>
    </location>
</feature>
<evidence type="ECO:0000313" key="3">
    <source>
        <dbReference type="EMBL" id="GAA5481642.1"/>
    </source>
</evidence>
<evidence type="ECO:0000256" key="2">
    <source>
        <dbReference type="SAM" id="SignalP"/>
    </source>
</evidence>
<reference evidence="3 4" key="1">
    <citation type="submission" date="2024-02" db="EMBL/GenBank/DDBJ databases">
        <title>Haloferula sargassicola NBRC 104335.</title>
        <authorList>
            <person name="Ichikawa N."/>
            <person name="Katano-Makiyama Y."/>
            <person name="Hidaka K."/>
        </authorList>
    </citation>
    <scope>NUCLEOTIDE SEQUENCE [LARGE SCALE GENOMIC DNA]</scope>
    <source>
        <strain evidence="3 4">NBRC 104335</strain>
    </source>
</reference>
<evidence type="ECO:0000313" key="4">
    <source>
        <dbReference type="Proteomes" id="UP001476282"/>
    </source>
</evidence>
<feature type="coiled-coil region" evidence="1">
    <location>
        <begin position="34"/>
        <end position="107"/>
    </location>
</feature>
<dbReference type="EMBL" id="BAABRI010000004">
    <property type="protein sequence ID" value="GAA5481642.1"/>
    <property type="molecule type" value="Genomic_DNA"/>
</dbReference>
<accession>A0ABP9ULS5</accession>
<sequence length="111" mass="12776">MSPSRSFRPIACLVLLVLPFAACNKEDPALIQQREQQRAQIAKLEGELNLLTEKLRNPPEDKREELLRVKAKSELLKKEVGELEASIAGLETQKKDLEDEMSDYQRKYPLR</sequence>